<dbReference type="RefSeq" id="WP_177238771.1">
    <property type="nucleotide sequence ID" value="NZ_FOUY01000048.1"/>
</dbReference>
<gene>
    <name evidence="1" type="ORF">SAMN05216207_10487</name>
</gene>
<sequence>MTGAASTTELLRGAVVTVVGVVTPAPARFFRRRPGTAPAHDERNE</sequence>
<dbReference type="Proteomes" id="UP000199614">
    <property type="component" value="Unassembled WGS sequence"/>
</dbReference>
<proteinExistence type="predicted"/>
<evidence type="ECO:0000313" key="1">
    <source>
        <dbReference type="EMBL" id="SFO36820.1"/>
    </source>
</evidence>
<dbReference type="EMBL" id="FOUY01000048">
    <property type="protein sequence ID" value="SFO36820.1"/>
    <property type="molecule type" value="Genomic_DNA"/>
</dbReference>
<name>A0A1I5GLP1_PSUAM</name>
<keyword evidence="2" id="KW-1185">Reference proteome</keyword>
<protein>
    <submittedName>
        <fullName evidence="1">Uncharacterized protein</fullName>
    </submittedName>
</protein>
<organism evidence="1 2">
    <name type="scientific">Pseudonocardia ammonioxydans</name>
    <dbReference type="NCBI Taxonomy" id="260086"/>
    <lineage>
        <taxon>Bacteria</taxon>
        <taxon>Bacillati</taxon>
        <taxon>Actinomycetota</taxon>
        <taxon>Actinomycetes</taxon>
        <taxon>Pseudonocardiales</taxon>
        <taxon>Pseudonocardiaceae</taxon>
        <taxon>Pseudonocardia</taxon>
    </lineage>
</organism>
<accession>A0A1I5GLP1</accession>
<evidence type="ECO:0000313" key="2">
    <source>
        <dbReference type="Proteomes" id="UP000199614"/>
    </source>
</evidence>
<reference evidence="1 2" key="1">
    <citation type="submission" date="2016-10" db="EMBL/GenBank/DDBJ databases">
        <authorList>
            <person name="de Groot N.N."/>
        </authorList>
    </citation>
    <scope>NUCLEOTIDE SEQUENCE [LARGE SCALE GENOMIC DNA]</scope>
    <source>
        <strain evidence="1 2">CGMCC 4.1877</strain>
    </source>
</reference>
<dbReference type="AlphaFoldDB" id="A0A1I5GLP1"/>